<keyword evidence="2" id="KW-1185">Reference proteome</keyword>
<dbReference type="AlphaFoldDB" id="A0A453A6N3"/>
<protein>
    <submittedName>
        <fullName evidence="1">Uncharacterized protein</fullName>
    </submittedName>
</protein>
<organism evidence="1 2">
    <name type="scientific">Aegilops tauschii subsp. strangulata</name>
    <name type="common">Goatgrass</name>
    <dbReference type="NCBI Taxonomy" id="200361"/>
    <lineage>
        <taxon>Eukaryota</taxon>
        <taxon>Viridiplantae</taxon>
        <taxon>Streptophyta</taxon>
        <taxon>Embryophyta</taxon>
        <taxon>Tracheophyta</taxon>
        <taxon>Spermatophyta</taxon>
        <taxon>Magnoliopsida</taxon>
        <taxon>Liliopsida</taxon>
        <taxon>Poales</taxon>
        <taxon>Poaceae</taxon>
        <taxon>BOP clade</taxon>
        <taxon>Pooideae</taxon>
        <taxon>Triticodae</taxon>
        <taxon>Triticeae</taxon>
        <taxon>Triticinae</taxon>
        <taxon>Aegilops</taxon>
    </lineage>
</organism>
<accession>A0A453A6N3</accession>
<proteinExistence type="predicted"/>
<reference evidence="1" key="4">
    <citation type="submission" date="2019-03" db="UniProtKB">
        <authorList>
            <consortium name="EnsemblPlants"/>
        </authorList>
    </citation>
    <scope>IDENTIFICATION</scope>
</reference>
<reference evidence="1" key="3">
    <citation type="journal article" date="2017" name="Nature">
        <title>Genome sequence of the progenitor of the wheat D genome Aegilops tauschii.</title>
        <authorList>
            <person name="Luo M.C."/>
            <person name="Gu Y.Q."/>
            <person name="Puiu D."/>
            <person name="Wang H."/>
            <person name="Twardziok S.O."/>
            <person name="Deal K.R."/>
            <person name="Huo N."/>
            <person name="Zhu T."/>
            <person name="Wang L."/>
            <person name="Wang Y."/>
            <person name="McGuire P.E."/>
            <person name="Liu S."/>
            <person name="Long H."/>
            <person name="Ramasamy R.K."/>
            <person name="Rodriguez J.C."/>
            <person name="Van S.L."/>
            <person name="Yuan L."/>
            <person name="Wang Z."/>
            <person name="Xia Z."/>
            <person name="Xiao L."/>
            <person name="Anderson O.D."/>
            <person name="Ouyang S."/>
            <person name="Liang Y."/>
            <person name="Zimin A.V."/>
            <person name="Pertea G."/>
            <person name="Qi P."/>
            <person name="Bennetzen J.L."/>
            <person name="Dai X."/>
            <person name="Dawson M.W."/>
            <person name="Muller H.G."/>
            <person name="Kugler K."/>
            <person name="Rivarola-Duarte L."/>
            <person name="Spannagl M."/>
            <person name="Mayer K.F.X."/>
            <person name="Lu F.H."/>
            <person name="Bevan M.W."/>
            <person name="Leroy P."/>
            <person name="Li P."/>
            <person name="You F.M."/>
            <person name="Sun Q."/>
            <person name="Liu Z."/>
            <person name="Lyons E."/>
            <person name="Wicker T."/>
            <person name="Salzberg S.L."/>
            <person name="Devos K.M."/>
            <person name="Dvorak J."/>
        </authorList>
    </citation>
    <scope>NUCLEOTIDE SEQUENCE [LARGE SCALE GENOMIC DNA]</scope>
    <source>
        <strain evidence="1">cv. AL8/78</strain>
    </source>
</reference>
<reference evidence="2" key="2">
    <citation type="journal article" date="2017" name="Nat. Plants">
        <title>The Aegilops tauschii genome reveals multiple impacts of transposons.</title>
        <authorList>
            <person name="Zhao G."/>
            <person name="Zou C."/>
            <person name="Li K."/>
            <person name="Wang K."/>
            <person name="Li T."/>
            <person name="Gao L."/>
            <person name="Zhang X."/>
            <person name="Wang H."/>
            <person name="Yang Z."/>
            <person name="Liu X."/>
            <person name="Jiang W."/>
            <person name="Mao L."/>
            <person name="Kong X."/>
            <person name="Jiao Y."/>
            <person name="Jia J."/>
        </authorList>
    </citation>
    <scope>NUCLEOTIDE SEQUENCE [LARGE SCALE GENOMIC DNA]</scope>
    <source>
        <strain evidence="2">cv. AL8/78</strain>
    </source>
</reference>
<evidence type="ECO:0000313" key="1">
    <source>
        <dbReference type="EnsemblPlants" id="AET2Gv20005400.1"/>
    </source>
</evidence>
<reference evidence="1" key="5">
    <citation type="journal article" date="2021" name="G3 (Bethesda)">
        <title>Aegilops tauschii genome assembly Aet v5.0 features greater sequence contiguity and improved annotation.</title>
        <authorList>
            <person name="Wang L."/>
            <person name="Zhu T."/>
            <person name="Rodriguez J.C."/>
            <person name="Deal K.R."/>
            <person name="Dubcovsky J."/>
            <person name="McGuire P.E."/>
            <person name="Lux T."/>
            <person name="Spannagl M."/>
            <person name="Mayer K.F.X."/>
            <person name="Baldrich P."/>
            <person name="Meyers B.C."/>
            <person name="Huo N."/>
            <person name="Gu Y.Q."/>
            <person name="Zhou H."/>
            <person name="Devos K.M."/>
            <person name="Bennetzen J.L."/>
            <person name="Unver T."/>
            <person name="Budak H."/>
            <person name="Gulick P.J."/>
            <person name="Galiba G."/>
            <person name="Kalapos B."/>
            <person name="Nelson D.R."/>
            <person name="Li P."/>
            <person name="You F.M."/>
            <person name="Luo M.C."/>
            <person name="Dvorak J."/>
        </authorList>
    </citation>
    <scope>NUCLEOTIDE SEQUENCE [LARGE SCALE GENOMIC DNA]</scope>
    <source>
        <strain evidence="1">cv. AL8/78</strain>
    </source>
</reference>
<evidence type="ECO:0000313" key="2">
    <source>
        <dbReference type="Proteomes" id="UP000015105"/>
    </source>
</evidence>
<dbReference type="Proteomes" id="UP000015105">
    <property type="component" value="Chromosome 2D"/>
</dbReference>
<dbReference type="Gramene" id="AET2Gv20005400.1">
    <property type="protein sequence ID" value="AET2Gv20005400.1"/>
    <property type="gene ID" value="AET2Gv20005400"/>
</dbReference>
<name>A0A453A6N3_AEGTS</name>
<dbReference type="EnsemblPlants" id="AET2Gv20005400.1">
    <property type="protein sequence ID" value="AET2Gv20005400.1"/>
    <property type="gene ID" value="AET2Gv20005400"/>
</dbReference>
<sequence>MPHPPLQEFPSMARYGPATTFTRPVRKWRKEWVPIAAATATATSAAASSTGTVSLASFGHFISGSNLGHVEVHAHSVCLPCPPSRHMFL</sequence>
<reference evidence="2" key="1">
    <citation type="journal article" date="2014" name="Science">
        <title>Ancient hybridizations among the ancestral genomes of bread wheat.</title>
        <authorList>
            <consortium name="International Wheat Genome Sequencing Consortium,"/>
            <person name="Marcussen T."/>
            <person name="Sandve S.R."/>
            <person name="Heier L."/>
            <person name="Spannagl M."/>
            <person name="Pfeifer M."/>
            <person name="Jakobsen K.S."/>
            <person name="Wulff B.B."/>
            <person name="Steuernagel B."/>
            <person name="Mayer K.F."/>
            <person name="Olsen O.A."/>
        </authorList>
    </citation>
    <scope>NUCLEOTIDE SEQUENCE [LARGE SCALE GENOMIC DNA]</scope>
    <source>
        <strain evidence="2">cv. AL8/78</strain>
    </source>
</reference>